<gene>
    <name evidence="1" type="ORF">CUN85_11220</name>
</gene>
<sequence length="223" mass="25581">MNNGRKIQLSGDFLKTLEGRNSLFLYGKTKITGNVSDLIIHHCNFFAGAIIHMHLDKSSGIPTELMDRQIIQLPVSKNLTSTMIKLERLVSDKVHLIILDSLEELALEVGMKPCSRFLSVLFRKSREQNRTVLSFYREDTIDANSAQYITRSFDNIFRTDGNNIFKQGSDVRTCDTLPDNKKSTDPHISTEMEKIRDIFRLTPEEQKELDKIVGDRIREFSIS</sequence>
<name>A0A4E0PV24_9EURY</name>
<dbReference type="AlphaFoldDB" id="A0A4E0PV24"/>
<comment type="caution">
    <text evidence="1">The sequence shown here is derived from an EMBL/GenBank/DDBJ whole genome shotgun (WGS) entry which is preliminary data.</text>
</comment>
<keyword evidence="2" id="KW-1185">Reference proteome</keyword>
<dbReference type="RefSeq" id="WP_135390395.1">
    <property type="nucleotide sequence ID" value="NZ_PGGK01000015.1"/>
</dbReference>
<evidence type="ECO:0000313" key="2">
    <source>
        <dbReference type="Proteomes" id="UP000297295"/>
    </source>
</evidence>
<evidence type="ECO:0000313" key="1">
    <source>
        <dbReference type="EMBL" id="TGC07458.1"/>
    </source>
</evidence>
<accession>A0A4E0PV24</accession>
<evidence type="ECO:0008006" key="3">
    <source>
        <dbReference type="Google" id="ProtNLM"/>
    </source>
</evidence>
<reference evidence="1 2" key="1">
    <citation type="submission" date="2017-11" db="EMBL/GenBank/DDBJ databases">
        <title>Isolation and Characterization of Methanogenic Archaea from Saline Meromictic Lake at Siberia.</title>
        <authorList>
            <person name="Shen Y."/>
            <person name="Huang H.-H."/>
            <person name="Lai M.-C."/>
            <person name="Chen S.-C."/>
        </authorList>
    </citation>
    <scope>NUCLEOTIDE SEQUENCE [LARGE SCALE GENOMIC DNA]</scope>
    <source>
        <strain evidence="1 2">SY-01</strain>
    </source>
</reference>
<organism evidence="1 2">
    <name type="scientific">Methanolobus halotolerans</name>
    <dbReference type="NCBI Taxonomy" id="2052935"/>
    <lineage>
        <taxon>Archaea</taxon>
        <taxon>Methanobacteriati</taxon>
        <taxon>Methanobacteriota</taxon>
        <taxon>Stenosarchaea group</taxon>
        <taxon>Methanomicrobia</taxon>
        <taxon>Methanosarcinales</taxon>
        <taxon>Methanosarcinaceae</taxon>
        <taxon>Methanolobus</taxon>
    </lineage>
</organism>
<dbReference type="Proteomes" id="UP000297295">
    <property type="component" value="Unassembled WGS sequence"/>
</dbReference>
<dbReference type="OrthoDB" id="125036at2157"/>
<proteinExistence type="predicted"/>
<dbReference type="EMBL" id="PGGK01000015">
    <property type="protein sequence ID" value="TGC07458.1"/>
    <property type="molecule type" value="Genomic_DNA"/>
</dbReference>
<protein>
    <recommendedName>
        <fullName evidence="3">KaiC protein</fullName>
    </recommendedName>
</protein>